<organism evidence="7 8">
    <name type="scientific">Komagataeibacter medellinensis (strain NBRC 3288 / BCRC 11682 / LMG 1693 / Kondo 51)</name>
    <name type="common">Gluconacetobacter medellinensis</name>
    <dbReference type="NCBI Taxonomy" id="634177"/>
    <lineage>
        <taxon>Bacteria</taxon>
        <taxon>Pseudomonadati</taxon>
        <taxon>Pseudomonadota</taxon>
        <taxon>Alphaproteobacteria</taxon>
        <taxon>Acetobacterales</taxon>
        <taxon>Acetobacteraceae</taxon>
        <taxon>Komagataeibacter</taxon>
    </lineage>
</organism>
<dbReference type="Proteomes" id="UP000009044">
    <property type="component" value="Chromosome"/>
</dbReference>
<dbReference type="PANTHER" id="PTHR23291:SF50">
    <property type="entry name" value="PROTEIN LIFEGUARD 4"/>
    <property type="match status" value="1"/>
</dbReference>
<evidence type="ECO:0000256" key="6">
    <source>
        <dbReference type="RuleBase" id="RU004379"/>
    </source>
</evidence>
<feature type="transmembrane region" description="Helical" evidence="6">
    <location>
        <begin position="91"/>
        <end position="115"/>
    </location>
</feature>
<evidence type="ECO:0000256" key="5">
    <source>
        <dbReference type="ARBA" id="ARBA00023136"/>
    </source>
</evidence>
<dbReference type="CDD" id="cd10432">
    <property type="entry name" value="BI-1-like_bacterial"/>
    <property type="match status" value="1"/>
</dbReference>
<protein>
    <recommendedName>
        <fullName evidence="9">SecY stabilizing membrane protein</fullName>
    </recommendedName>
</protein>
<evidence type="ECO:0000313" key="7">
    <source>
        <dbReference type="EMBL" id="BAK85075.1"/>
    </source>
</evidence>
<dbReference type="PANTHER" id="PTHR23291">
    <property type="entry name" value="BAX INHIBITOR-RELATED"/>
    <property type="match status" value="1"/>
</dbReference>
<evidence type="ECO:0000256" key="2">
    <source>
        <dbReference type="ARBA" id="ARBA00010350"/>
    </source>
</evidence>
<feature type="transmembrane region" description="Helical" evidence="6">
    <location>
        <begin position="253"/>
        <end position="272"/>
    </location>
</feature>
<dbReference type="eggNOG" id="COG0670">
    <property type="taxonomic scope" value="Bacteria"/>
</dbReference>
<comment type="subcellular location">
    <subcellularLocation>
        <location evidence="1">Membrane</location>
        <topology evidence="1">Multi-pass membrane protein</topology>
    </subcellularLocation>
</comment>
<reference evidence="8" key="1">
    <citation type="journal article" date="2011" name="J. Bacteriol.">
        <title>Complete genome sequence of NBRC 3288, a unique cellulose-nonproducing strain of Gluconacetobacter xylinus isolated from vinegar.</title>
        <authorList>
            <person name="Ogino H."/>
            <person name="Azuma Y."/>
            <person name="Hosoyama A."/>
            <person name="Nakazawa H."/>
            <person name="Matsutani M."/>
            <person name="Hasegawa A."/>
            <person name="Otsuyama K."/>
            <person name="Matsushita K."/>
            <person name="Fujita N."/>
            <person name="Shirai M."/>
        </authorList>
    </citation>
    <scope>NUCLEOTIDE SEQUENCE [LARGE SCALE GENOMIC DNA]</scope>
    <source>
        <strain evidence="8">NBRC 3288 / BCRC 11682 / LMG 1693</strain>
    </source>
</reference>
<keyword evidence="4 6" id="KW-1133">Transmembrane helix</keyword>
<evidence type="ECO:0000256" key="3">
    <source>
        <dbReference type="ARBA" id="ARBA00022692"/>
    </source>
</evidence>
<evidence type="ECO:0000313" key="8">
    <source>
        <dbReference type="Proteomes" id="UP000009044"/>
    </source>
</evidence>
<dbReference type="InterPro" id="IPR006214">
    <property type="entry name" value="Bax_inhibitor_1-related"/>
</dbReference>
<evidence type="ECO:0000256" key="4">
    <source>
        <dbReference type="ARBA" id="ARBA00022989"/>
    </source>
</evidence>
<dbReference type="GO" id="GO:0005886">
    <property type="term" value="C:plasma membrane"/>
    <property type="evidence" value="ECO:0007669"/>
    <property type="project" value="TreeGrafter"/>
</dbReference>
<dbReference type="KEGG" id="gxy:GLX_26630"/>
<dbReference type="AlphaFoldDB" id="G2I2U6"/>
<dbReference type="HOGENOM" id="CLU_058671_1_1_5"/>
<feature type="transmembrane region" description="Helical" evidence="6">
    <location>
        <begin position="52"/>
        <end position="71"/>
    </location>
</feature>
<keyword evidence="5 6" id="KW-0472">Membrane</keyword>
<feature type="transmembrane region" description="Helical" evidence="6">
    <location>
        <begin position="127"/>
        <end position="146"/>
    </location>
</feature>
<accession>G2I2U6</accession>
<dbReference type="EMBL" id="AP012159">
    <property type="protein sequence ID" value="BAK85075.1"/>
    <property type="molecule type" value="Genomic_DNA"/>
</dbReference>
<keyword evidence="3 6" id="KW-0812">Transmembrane</keyword>
<dbReference type="Pfam" id="PF01027">
    <property type="entry name" value="Bax1-I"/>
    <property type="match status" value="1"/>
</dbReference>
<evidence type="ECO:0000256" key="1">
    <source>
        <dbReference type="ARBA" id="ARBA00004141"/>
    </source>
</evidence>
<feature type="transmembrane region" description="Helical" evidence="6">
    <location>
        <begin position="206"/>
        <end position="223"/>
    </location>
</feature>
<gene>
    <name evidence="7" type="ordered locus">GLX_26630</name>
</gene>
<dbReference type="PATRIC" id="fig|634177.7.peg.2971"/>
<feature type="transmembrane region" description="Helical" evidence="6">
    <location>
        <begin position="152"/>
        <end position="170"/>
    </location>
</feature>
<proteinExistence type="inferred from homology"/>
<evidence type="ECO:0008006" key="9">
    <source>
        <dbReference type="Google" id="ProtNLM"/>
    </source>
</evidence>
<dbReference type="STRING" id="634177.GLX_26630"/>
<feature type="transmembrane region" description="Helical" evidence="6">
    <location>
        <begin position="182"/>
        <end position="200"/>
    </location>
</feature>
<comment type="similarity">
    <text evidence="2 6">Belongs to the BI1 family.</text>
</comment>
<name>G2I2U6_KOMMN</name>
<sequence>MLPHAGRATLVQDVEEGNTMAFGPDSRSFIRPTADSAADSVDMGLRAYMLRVYNWMASGLVLTGLVAYLIANTGLQALFYQHVPLPTGGVALRPTALSMLAMIAPLGFVLVMSFGVNRLSTQAVQTLFWLFCGVMGASLSNIFMVFTGVSVTRVFFITAATFCAMSIWGYTTRTDLSRFGSFLMMGLFGLVIAGLVNMFLRSPGLYFVYSAVGVLLFVGLTMFDTQRIKATYQQFAYYEGADQAAKRSVYDALNLYLNFINLFQFLLQFMGVRSNSND</sequence>